<evidence type="ECO:0000256" key="6">
    <source>
        <dbReference type="ARBA" id="ARBA00022485"/>
    </source>
</evidence>
<protein>
    <recommendedName>
        <fullName evidence="5 14">Adenine DNA glycosylase</fullName>
        <ecNumber evidence="4 14">3.2.2.31</ecNumber>
    </recommendedName>
</protein>
<keyword evidence="12" id="KW-0234">DNA repair</keyword>
<gene>
    <name evidence="16" type="ORF">EQU24_21670</name>
</gene>
<sequence length="347" mass="39372">MTPSEFQDRLLAWFDKHGRHDLPWQNPASPYKVWVSEVMLQQTQVATVIPYFNAFIARFPDIQSLAEASVDTVLQYWAGLGYYARGRNLHKCAQIIAERDSFPDSLDELLDLPGIGRSTAGAILSIAFKKSHPILDGNVKRVLTRFAGISEWPGSTEASKTLWKLSALYTPVHCVEDYTQAMMDLGATICTRGKPNCAVCPLVSACRAHIENKTASIPAPKPARKQPVKQVYFLCLTTNENSILLEQRPGTGIWGGLWSLPEFDTIESARSWCMARHIDIINEYTQPKVRHTFSHYHLDFTPLHFHTNNPNHFVMEANRMLWYKPEQFSSLALAAPIKRLLQQIYKD</sequence>
<evidence type="ECO:0000256" key="10">
    <source>
        <dbReference type="ARBA" id="ARBA00023004"/>
    </source>
</evidence>
<accession>A0A4P9USP5</accession>
<keyword evidence="6" id="KW-0004">4Fe-4S</keyword>
<dbReference type="GO" id="GO:0006284">
    <property type="term" value="P:base-excision repair"/>
    <property type="evidence" value="ECO:0007669"/>
    <property type="project" value="UniProtKB-UniRule"/>
</dbReference>
<comment type="function">
    <text evidence="2">Adenine glycosylase active on G-A mispairs. MutY also corrects error-prone DNA synthesis past GO lesions which are due to the oxidatively damaged form of guanine: 7,8-dihydro-8-oxoguanine (8-oxo-dGTP).</text>
</comment>
<keyword evidence="9" id="KW-0378">Hydrolase</keyword>
<proteinExistence type="inferred from homology"/>
<dbReference type="GO" id="GO:0034039">
    <property type="term" value="F:8-oxo-7,8-dihydroguanine DNA N-glycosylase activity"/>
    <property type="evidence" value="ECO:0007669"/>
    <property type="project" value="TreeGrafter"/>
</dbReference>
<dbReference type="GO" id="GO:0046872">
    <property type="term" value="F:metal ion binding"/>
    <property type="evidence" value="ECO:0007669"/>
    <property type="project" value="UniProtKB-UniRule"/>
</dbReference>
<evidence type="ECO:0000259" key="15">
    <source>
        <dbReference type="SMART" id="SM00478"/>
    </source>
</evidence>
<dbReference type="AlphaFoldDB" id="A0A4P9USP5"/>
<keyword evidence="10 14" id="KW-0408">Iron</keyword>
<dbReference type="SUPFAM" id="SSF55811">
    <property type="entry name" value="Nudix"/>
    <property type="match status" value="1"/>
</dbReference>
<dbReference type="InterPro" id="IPR023170">
    <property type="entry name" value="HhH_base_excis_C"/>
</dbReference>
<evidence type="ECO:0000313" key="16">
    <source>
        <dbReference type="EMBL" id="QCW84554.1"/>
    </source>
</evidence>
<keyword evidence="13 14" id="KW-0326">Glycosidase</keyword>
<dbReference type="EMBL" id="CP035467">
    <property type="protein sequence ID" value="QCW84554.1"/>
    <property type="molecule type" value="Genomic_DNA"/>
</dbReference>
<evidence type="ECO:0000256" key="7">
    <source>
        <dbReference type="ARBA" id="ARBA00022723"/>
    </source>
</evidence>
<dbReference type="NCBIfam" id="TIGR01084">
    <property type="entry name" value="mutY"/>
    <property type="match status" value="1"/>
</dbReference>
<comment type="catalytic activity">
    <reaction evidence="1 14">
        <text>Hydrolyzes free adenine bases from 7,8-dihydro-8-oxoguanine:adenine mismatched double-stranded DNA, leaving an apurinic site.</text>
        <dbReference type="EC" id="3.2.2.31"/>
    </reaction>
</comment>
<keyword evidence="8 14" id="KW-0227">DNA damage</keyword>
<dbReference type="Pfam" id="PF00633">
    <property type="entry name" value="HHH"/>
    <property type="match status" value="1"/>
</dbReference>
<dbReference type="PANTHER" id="PTHR42944">
    <property type="entry name" value="ADENINE DNA GLYCOSYLASE"/>
    <property type="match status" value="1"/>
</dbReference>
<dbReference type="SMART" id="SM00478">
    <property type="entry name" value="ENDO3c"/>
    <property type="match status" value="1"/>
</dbReference>
<evidence type="ECO:0000256" key="5">
    <source>
        <dbReference type="ARBA" id="ARBA00022023"/>
    </source>
</evidence>
<dbReference type="OrthoDB" id="9802365at2"/>
<dbReference type="Pfam" id="PF00730">
    <property type="entry name" value="HhH-GPD"/>
    <property type="match status" value="1"/>
</dbReference>
<comment type="similarity">
    <text evidence="3 14">Belongs to the Nth/MutY family.</text>
</comment>
<dbReference type="CDD" id="cd03431">
    <property type="entry name" value="NUDIX_DNA_Glycosylase_C-MutY"/>
    <property type="match status" value="1"/>
</dbReference>
<evidence type="ECO:0000313" key="17">
    <source>
        <dbReference type="Proteomes" id="UP000305881"/>
    </source>
</evidence>
<dbReference type="InterPro" id="IPR011257">
    <property type="entry name" value="DNA_glycosylase"/>
</dbReference>
<evidence type="ECO:0000256" key="2">
    <source>
        <dbReference type="ARBA" id="ARBA00002933"/>
    </source>
</evidence>
<keyword evidence="7" id="KW-0479">Metal-binding</keyword>
<feature type="domain" description="HhH-GPD" evidence="15">
    <location>
        <begin position="39"/>
        <end position="188"/>
    </location>
</feature>
<evidence type="ECO:0000256" key="11">
    <source>
        <dbReference type="ARBA" id="ARBA00023014"/>
    </source>
</evidence>
<dbReference type="GO" id="GO:0000701">
    <property type="term" value="F:purine-specific mismatch base pair DNA N-glycosylase activity"/>
    <property type="evidence" value="ECO:0007669"/>
    <property type="project" value="UniProtKB-EC"/>
</dbReference>
<evidence type="ECO:0000256" key="4">
    <source>
        <dbReference type="ARBA" id="ARBA00012045"/>
    </source>
</evidence>
<dbReference type="InterPro" id="IPR000445">
    <property type="entry name" value="HhH_motif"/>
</dbReference>
<dbReference type="GO" id="GO:0006298">
    <property type="term" value="P:mismatch repair"/>
    <property type="evidence" value="ECO:0007669"/>
    <property type="project" value="TreeGrafter"/>
</dbReference>
<dbReference type="NCBIfam" id="NF008132">
    <property type="entry name" value="PRK10880.1"/>
    <property type="match status" value="1"/>
</dbReference>
<keyword evidence="17" id="KW-1185">Reference proteome</keyword>
<comment type="cofactor">
    <cofactor evidence="14">
        <name>[4Fe-4S] cluster</name>
        <dbReference type="ChEBI" id="CHEBI:49883"/>
    </cofactor>
    <text evidence="14">Binds 1 [4Fe-4S] cluster.</text>
</comment>
<dbReference type="STRING" id="675511.GCA_000341735_03094"/>
<dbReference type="KEGG" id="mbur:EQU24_21670"/>
<dbReference type="Gene3D" id="1.10.340.30">
    <property type="entry name" value="Hypothetical protein, domain 2"/>
    <property type="match status" value="1"/>
</dbReference>
<organism evidence="16 17">
    <name type="scientific">Methylotuvimicrobium buryatense</name>
    <name type="common">Methylomicrobium buryatense</name>
    <dbReference type="NCBI Taxonomy" id="95641"/>
    <lineage>
        <taxon>Bacteria</taxon>
        <taxon>Pseudomonadati</taxon>
        <taxon>Pseudomonadota</taxon>
        <taxon>Gammaproteobacteria</taxon>
        <taxon>Methylococcales</taxon>
        <taxon>Methylococcaceae</taxon>
        <taxon>Methylotuvimicrobium</taxon>
    </lineage>
</organism>
<evidence type="ECO:0000256" key="8">
    <source>
        <dbReference type="ARBA" id="ARBA00022763"/>
    </source>
</evidence>
<dbReference type="Proteomes" id="UP000305881">
    <property type="component" value="Chromosome"/>
</dbReference>
<dbReference type="GO" id="GO:0035485">
    <property type="term" value="F:adenine/guanine mispair binding"/>
    <property type="evidence" value="ECO:0007669"/>
    <property type="project" value="TreeGrafter"/>
</dbReference>
<dbReference type="GO" id="GO:0051539">
    <property type="term" value="F:4 iron, 4 sulfur cluster binding"/>
    <property type="evidence" value="ECO:0007669"/>
    <property type="project" value="UniProtKB-UniRule"/>
</dbReference>
<dbReference type="InterPro" id="IPR044298">
    <property type="entry name" value="MIG/MutY"/>
</dbReference>
<dbReference type="InterPro" id="IPR005760">
    <property type="entry name" value="A/G_AdeGlyc_MutY"/>
</dbReference>
<dbReference type="Pfam" id="PF14815">
    <property type="entry name" value="NUDIX_4"/>
    <property type="match status" value="1"/>
</dbReference>
<evidence type="ECO:0000256" key="3">
    <source>
        <dbReference type="ARBA" id="ARBA00008343"/>
    </source>
</evidence>
<keyword evidence="11" id="KW-0411">Iron-sulfur</keyword>
<evidence type="ECO:0000256" key="1">
    <source>
        <dbReference type="ARBA" id="ARBA00000843"/>
    </source>
</evidence>
<evidence type="ECO:0000256" key="12">
    <source>
        <dbReference type="ARBA" id="ARBA00023204"/>
    </source>
</evidence>
<dbReference type="EC" id="3.2.2.31" evidence="4 14"/>
<dbReference type="CDD" id="cd00056">
    <property type="entry name" value="ENDO3c"/>
    <property type="match status" value="1"/>
</dbReference>
<evidence type="ECO:0000256" key="13">
    <source>
        <dbReference type="ARBA" id="ARBA00023295"/>
    </source>
</evidence>
<dbReference type="Gene3D" id="3.90.79.10">
    <property type="entry name" value="Nucleoside Triphosphate Pyrophosphohydrolase"/>
    <property type="match status" value="1"/>
</dbReference>
<dbReference type="RefSeq" id="WP_017841561.1">
    <property type="nucleotide sequence ID" value="NZ_CP035467.1"/>
</dbReference>
<evidence type="ECO:0000256" key="9">
    <source>
        <dbReference type="ARBA" id="ARBA00022801"/>
    </source>
</evidence>
<name>A0A4P9USP5_METBY</name>
<dbReference type="PANTHER" id="PTHR42944:SF1">
    <property type="entry name" value="ADENINE DNA GLYCOSYLASE"/>
    <property type="match status" value="1"/>
</dbReference>
<evidence type="ECO:0000256" key="14">
    <source>
        <dbReference type="RuleBase" id="RU365096"/>
    </source>
</evidence>
<dbReference type="InterPro" id="IPR015797">
    <property type="entry name" value="NUDIX_hydrolase-like_dom_sf"/>
</dbReference>
<reference evidence="17" key="1">
    <citation type="journal article" date="2019" name="J. Bacteriol.">
        <title>A Mutagenic Screen Identifies a TonB-Dependent Receptor Required for the Lanthanide Metal Switch in the Type I Methanotroph 'Methylotuvimicrobium buryatense' 5GB1C.</title>
        <authorList>
            <person name="Groom J.D."/>
            <person name="Ford S.M."/>
            <person name="Pesesky M.W."/>
            <person name="Lidstrom M.E."/>
        </authorList>
    </citation>
    <scope>NUCLEOTIDE SEQUENCE [LARGE SCALE GENOMIC DNA]</scope>
    <source>
        <strain evidence="17">5GB1C</strain>
    </source>
</reference>
<dbReference type="Gene3D" id="1.10.1670.10">
    <property type="entry name" value="Helix-hairpin-Helix base-excision DNA repair enzymes (C-terminal)"/>
    <property type="match status" value="1"/>
</dbReference>
<dbReference type="GO" id="GO:0032357">
    <property type="term" value="F:oxidized purine DNA binding"/>
    <property type="evidence" value="ECO:0007669"/>
    <property type="project" value="TreeGrafter"/>
</dbReference>
<dbReference type="FunFam" id="1.10.340.30:FF:000002">
    <property type="entry name" value="Adenine DNA glycosylase"/>
    <property type="match status" value="1"/>
</dbReference>
<dbReference type="SUPFAM" id="SSF48150">
    <property type="entry name" value="DNA-glycosylase"/>
    <property type="match status" value="1"/>
</dbReference>
<dbReference type="InterPro" id="IPR003265">
    <property type="entry name" value="HhH-GPD_domain"/>
</dbReference>
<dbReference type="InterPro" id="IPR029119">
    <property type="entry name" value="MutY_C"/>
</dbReference>